<sequence length="433" mass="48770">MLTLRDVTATTWTTLSNPPDGLAVPVEPSAQCLRDVTTCKLQTANRKDEKPFLARNRNWDPLPLPDVTKPISWPFLKPSLFRRSAFAKWDVLDLEFVRQPPAGYTVKIYSVTYDGNERPPRFVAVAVPMDLDVSKPPPFLVHYKHIPGQDEKAHLFTHFRPLGFDWLYYDIWSWWVYNARPGSDGSVKVDMPFLSPQQGSFGFPYQLRHANKQYVLVLPQITREFDPATRQLRDYQLYSAATLRTILLAIQGDILLIHGDTLSHVAISANSSGCNVVAKFLTDNVAAAKRDPKVETFMNDEFNELFVLDPPEGFADPMIAAAGGWSKLTSGRSTFKGKSVRFYTHSFPTTTTALTGGKANPFKRGKNGLAESPDKRVSVAYLPFDERNGDDVWQQTYDENLPDGRLRVNNFKFVHHAIPALCLTDAAARSLYV</sequence>
<accession>A0A023GXK0</accession>
<protein>
    <submittedName>
        <fullName evidence="1">Uncharacterized protein</fullName>
    </submittedName>
</protein>
<reference evidence="1" key="1">
    <citation type="journal article" date="2014" name="Nature">
        <title>Co-opting sulphur-carrier proteins from primary metabolic pathways for 2-thiosugar biosynthesis.</title>
        <authorList>
            <person name="Sasaki E."/>
            <person name="Zhang X."/>
            <person name="Sun H.G."/>
            <person name="Lu M.Y."/>
            <person name="Liu T.L."/>
            <person name="Ou A."/>
            <person name="Li J.Y."/>
            <person name="Chen Y.H."/>
            <person name="Ealick S.E."/>
            <person name="Liu H.W."/>
        </authorList>
    </citation>
    <scope>NUCLEOTIDE SEQUENCE</scope>
    <source>
        <strain evidence="1">BA-07585</strain>
    </source>
</reference>
<organism evidence="1">
    <name type="scientific">Amycolatopsis orientalis subsp. vinearia</name>
    <dbReference type="NCBI Taxonomy" id="797057"/>
    <lineage>
        <taxon>Bacteria</taxon>
        <taxon>Bacillati</taxon>
        <taxon>Actinomycetota</taxon>
        <taxon>Actinomycetes</taxon>
        <taxon>Pseudonocardiales</taxon>
        <taxon>Pseudonocardiaceae</taxon>
        <taxon>Amycolatopsis</taxon>
    </lineage>
</organism>
<proteinExistence type="predicted"/>
<dbReference type="EMBL" id="JN602211">
    <property type="protein sequence ID" value="AFO69389.1"/>
    <property type="molecule type" value="Genomic_DNA"/>
</dbReference>
<evidence type="ECO:0000313" key="1">
    <source>
        <dbReference type="EMBL" id="AFO69389.1"/>
    </source>
</evidence>
<name>A0A023GXK0_AMYOR</name>
<dbReference type="AlphaFoldDB" id="A0A023GXK0"/>